<keyword evidence="3 9" id="KW-0132">Cell division</keyword>
<evidence type="ECO:0000313" key="10">
    <source>
        <dbReference type="EMBL" id="EGV62134.1"/>
    </source>
</evidence>
<dbReference type="AlphaFoldDB" id="G3BB39"/>
<dbReference type="Pfam" id="PF03980">
    <property type="entry name" value="Nnf1"/>
    <property type="match status" value="1"/>
</dbReference>
<dbReference type="EMBL" id="GL996527">
    <property type="protein sequence ID" value="EGV62134.1"/>
    <property type="molecule type" value="Genomic_DNA"/>
</dbReference>
<dbReference type="STRING" id="590646.G3BB39"/>
<keyword evidence="8 9" id="KW-0137">Centromere</keyword>
<protein>
    <recommendedName>
        <fullName evidence="9">Kinetochore-associated protein</fullName>
    </recommendedName>
</protein>
<dbReference type="InterPro" id="IPR016851">
    <property type="entry name" value="Nnf1"/>
</dbReference>
<dbReference type="GO" id="GO:0000444">
    <property type="term" value="C:MIS12/MIND type complex"/>
    <property type="evidence" value="ECO:0007669"/>
    <property type="project" value="UniProtKB-UniRule"/>
</dbReference>
<dbReference type="PANTHER" id="PTHR15459:SF3">
    <property type="entry name" value="POLYAMINE-MODULATED FACTOR 1"/>
    <property type="match status" value="1"/>
</dbReference>
<dbReference type="OrthoDB" id="441444at2759"/>
<organism evidence="11">
    <name type="scientific">Candida tenuis (strain ATCC 10573 / BCRC 21748 / CBS 615 / JCM 9827 / NBRC 10315 / NRRL Y-1498 / VKM Y-70)</name>
    <name type="common">Yeast</name>
    <name type="synonym">Yamadazyma tenuis</name>
    <dbReference type="NCBI Taxonomy" id="590646"/>
    <lineage>
        <taxon>Eukaryota</taxon>
        <taxon>Fungi</taxon>
        <taxon>Dikarya</taxon>
        <taxon>Ascomycota</taxon>
        <taxon>Saccharomycotina</taxon>
        <taxon>Pichiomycetes</taxon>
        <taxon>Debaryomycetaceae</taxon>
        <taxon>Yamadazyma</taxon>
    </lineage>
</organism>
<evidence type="ECO:0000313" key="11">
    <source>
        <dbReference type="Proteomes" id="UP000000707"/>
    </source>
</evidence>
<dbReference type="GeneID" id="18245959"/>
<evidence type="ECO:0000256" key="6">
    <source>
        <dbReference type="ARBA" id="ARBA00023242"/>
    </source>
</evidence>
<evidence type="ECO:0000256" key="3">
    <source>
        <dbReference type="ARBA" id="ARBA00022618"/>
    </source>
</evidence>
<dbReference type="Proteomes" id="UP000000707">
    <property type="component" value="Unassembled WGS sequence"/>
</dbReference>
<proteinExistence type="predicted"/>
<accession>G3BB39</accession>
<dbReference type="GO" id="GO:0007059">
    <property type="term" value="P:chromosome segregation"/>
    <property type="evidence" value="ECO:0007669"/>
    <property type="project" value="UniProtKB-UniRule"/>
</dbReference>
<evidence type="ECO:0000256" key="9">
    <source>
        <dbReference type="PIRNR" id="PIRNR027153"/>
    </source>
</evidence>
<comment type="subcellular location">
    <subcellularLocation>
        <location evidence="1 9">Chromosome</location>
        <location evidence="1 9">Centromere</location>
        <location evidence="1 9">Kinetochore</location>
    </subcellularLocation>
    <subcellularLocation>
        <location evidence="9">Nucleus</location>
    </subcellularLocation>
    <text evidence="9">Associated with the kinetochore.</text>
</comment>
<evidence type="ECO:0000256" key="7">
    <source>
        <dbReference type="ARBA" id="ARBA00023306"/>
    </source>
</evidence>
<dbReference type="GO" id="GO:0051301">
    <property type="term" value="P:cell division"/>
    <property type="evidence" value="ECO:0007669"/>
    <property type="project" value="UniProtKB-UniRule"/>
</dbReference>
<keyword evidence="2 9" id="KW-0158">Chromosome</keyword>
<gene>
    <name evidence="10" type="ORF">CANTEDRAFT_107535</name>
</gene>
<dbReference type="eggNOG" id="ENOG502RZTQ">
    <property type="taxonomic scope" value="Eukaryota"/>
</dbReference>
<keyword evidence="11" id="KW-1185">Reference proteome</keyword>
<evidence type="ECO:0000256" key="4">
    <source>
        <dbReference type="ARBA" id="ARBA00022776"/>
    </source>
</evidence>
<dbReference type="KEGG" id="cten:18245959"/>
<keyword evidence="5 9" id="KW-0995">Kinetochore</keyword>
<dbReference type="RefSeq" id="XP_006688304.1">
    <property type="nucleotide sequence ID" value="XM_006688241.1"/>
</dbReference>
<dbReference type="HOGENOM" id="CLU_117280_0_0_1"/>
<dbReference type="PANTHER" id="PTHR15459">
    <property type="entry name" value="POLYAMINE-MODULATED FACTOR 1"/>
    <property type="match status" value="1"/>
</dbReference>
<dbReference type="InterPro" id="IPR007128">
    <property type="entry name" value="PMF1/Nnf1"/>
</dbReference>
<evidence type="ECO:0000256" key="8">
    <source>
        <dbReference type="ARBA" id="ARBA00023328"/>
    </source>
</evidence>
<evidence type="ECO:0000256" key="1">
    <source>
        <dbReference type="ARBA" id="ARBA00004629"/>
    </source>
</evidence>
<keyword evidence="7 9" id="KW-0131">Cell cycle</keyword>
<evidence type="ECO:0000256" key="5">
    <source>
        <dbReference type="ARBA" id="ARBA00022838"/>
    </source>
</evidence>
<sequence>MDTFDKIRYERLRLVCTRALEESIKKSLDIESIKKCYPTVAGTSQGESVLESARSQIIDFWFNNSIREFDLIFQERDLHNKLDSLDEIIHSAKVRGINGENAIEIDKLTPREIIEANKSHKRNETVQSLRLIYNQLCIDNLQYFKELSALVTESNELKAQIYDNASTLNQELQVLKDDTTSERVNELLELVGDDI</sequence>
<dbReference type="GO" id="GO:0005634">
    <property type="term" value="C:nucleus"/>
    <property type="evidence" value="ECO:0007669"/>
    <property type="project" value="UniProtKB-SubCell"/>
</dbReference>
<keyword evidence="4 9" id="KW-0498">Mitosis</keyword>
<reference evidence="10 11" key="1">
    <citation type="journal article" date="2011" name="Proc. Natl. Acad. Sci. U.S.A.">
        <title>Comparative genomics of xylose-fermenting fungi for enhanced biofuel production.</title>
        <authorList>
            <person name="Wohlbach D.J."/>
            <person name="Kuo A."/>
            <person name="Sato T.K."/>
            <person name="Potts K.M."/>
            <person name="Salamov A.A."/>
            <person name="LaButti K.M."/>
            <person name="Sun H."/>
            <person name="Clum A."/>
            <person name="Pangilinan J.L."/>
            <person name="Lindquist E.A."/>
            <person name="Lucas S."/>
            <person name="Lapidus A."/>
            <person name="Jin M."/>
            <person name="Gunawan C."/>
            <person name="Balan V."/>
            <person name="Dale B.E."/>
            <person name="Jeffries T.W."/>
            <person name="Zinkel R."/>
            <person name="Barry K.W."/>
            <person name="Grigoriev I.V."/>
            <person name="Gasch A.P."/>
        </authorList>
    </citation>
    <scope>NUCLEOTIDE SEQUENCE [LARGE SCALE GENOMIC DNA]</scope>
    <source>
        <strain evidence="11">ATCC 10573 / BCRC 21748 / CBS 615 / JCM 9827 / NBRC 10315 / NRRL Y-1498 / VKM Y-70</strain>
    </source>
</reference>
<name>G3BB39_CANTC</name>
<dbReference type="PIRSF" id="PIRSF027153">
    <property type="entry name" value="Nnf1p"/>
    <property type="match status" value="1"/>
</dbReference>
<evidence type="ECO:0000256" key="2">
    <source>
        <dbReference type="ARBA" id="ARBA00022454"/>
    </source>
</evidence>
<keyword evidence="6 9" id="KW-0539">Nucleus</keyword>